<evidence type="ECO:0000259" key="2">
    <source>
        <dbReference type="Pfam" id="PF01321"/>
    </source>
</evidence>
<organism evidence="3">
    <name type="scientific">uncultured bacterium CSL12</name>
    <dbReference type="NCBI Taxonomy" id="1091567"/>
    <lineage>
        <taxon>Bacteria</taxon>
        <taxon>environmental samples</taxon>
    </lineage>
</organism>
<feature type="domain" description="Peptidase M24" evidence="1">
    <location>
        <begin position="181"/>
        <end position="392"/>
    </location>
</feature>
<proteinExistence type="predicted"/>
<dbReference type="AlphaFoldDB" id="G4WVF6"/>
<dbReference type="SUPFAM" id="SSF55920">
    <property type="entry name" value="Creatinase/aminopeptidase"/>
    <property type="match status" value="1"/>
</dbReference>
<dbReference type="Gene3D" id="3.40.350.10">
    <property type="entry name" value="Creatinase/prolidase N-terminal domain"/>
    <property type="match status" value="1"/>
</dbReference>
<evidence type="ECO:0000259" key="1">
    <source>
        <dbReference type="Pfam" id="PF00557"/>
    </source>
</evidence>
<dbReference type="InterPro" id="IPR036005">
    <property type="entry name" value="Creatinase/aminopeptidase-like"/>
</dbReference>
<reference evidence="3" key="1">
    <citation type="journal article" date="2000" name="J. Am. Chem. Soc.">
        <title>Long-Chain N-Acyl Amino Acid Antibiotics Isolated from Heterologously Expressed Environmental DNA.</title>
        <authorList>
            <person name="Brady S.F."/>
            <person name="Clardy J."/>
        </authorList>
    </citation>
    <scope>NUCLEOTIDE SEQUENCE</scope>
</reference>
<evidence type="ECO:0000313" key="3">
    <source>
        <dbReference type="EMBL" id="AEQ20408.1"/>
    </source>
</evidence>
<dbReference type="SUPFAM" id="SSF53092">
    <property type="entry name" value="Creatinase/prolidase N-terminal domain"/>
    <property type="match status" value="1"/>
</dbReference>
<dbReference type="Pfam" id="PF00557">
    <property type="entry name" value="Peptidase_M24"/>
    <property type="match status" value="1"/>
</dbReference>
<dbReference type="Gene3D" id="3.90.230.10">
    <property type="entry name" value="Creatinase/methionine aminopeptidase superfamily"/>
    <property type="match status" value="1"/>
</dbReference>
<dbReference type="Pfam" id="PF01321">
    <property type="entry name" value="Creatinase_N"/>
    <property type="match status" value="1"/>
</dbReference>
<sequence length="425" mass="48786">MANVGMVGLDWQERVNWDRLRKYRLERARERMKAHGLGAMLLMYDENVRYVTSTLTPGWNRLKPGLRYCLLCGDDAPVLFEQGDIGLHIQKHSPWIPKENIRYSYAWIKGAAGPASTQQVTKFTNAIKQEMKKRGVEGMKLGVDFIDINMIQIFKDAKIDWVDGMTPMMEARAVKNEDEQECFRQVGAIGDAAHWEFMKFLKPGLTENQLTAHIMEFLYNVPGMEDVEDVIVSSGLNTWPNWRNFSDRIIKPGDMVFMDLAALTWNGYKSCYYRTYMVGREPNQEQKDIYAMALKWLYDSIKAVKAGCTTRDIALKWPSAKETWGYEEEDQAAANLWGHGLGLAQYDQPVISRIWSLDHPIEIKEGMTFALETQHGKAHQWGVRIEEMLIVHKDSVEIVSNFPVEQITVVDPMPGYSDYGKLPGR</sequence>
<dbReference type="InterPro" id="IPR050659">
    <property type="entry name" value="Peptidase_M24B"/>
</dbReference>
<reference evidence="3" key="2">
    <citation type="journal article" date="2011" name="J. Bacteriol.">
        <title>Long-chain N-acyl amino acid synthases are linked to the putative PEP-CTERM/exosortase protein-sorting system in Gram-negative bacteria.</title>
        <authorList>
            <person name="Craig J.W."/>
            <person name="Cherry M.A."/>
            <person name="Brady S.F."/>
        </authorList>
    </citation>
    <scope>NUCLEOTIDE SEQUENCE</scope>
</reference>
<dbReference type="InterPro" id="IPR000587">
    <property type="entry name" value="Creatinase_N"/>
</dbReference>
<protein>
    <submittedName>
        <fullName evidence="3">Metallopeptidase family M24 protein</fullName>
    </submittedName>
</protein>
<dbReference type="InterPro" id="IPR000994">
    <property type="entry name" value="Pept_M24"/>
</dbReference>
<name>G4WVF6_9BACT</name>
<feature type="domain" description="Creatinase N-terminal" evidence="2">
    <location>
        <begin position="24"/>
        <end position="144"/>
    </location>
</feature>
<dbReference type="CDD" id="cd01066">
    <property type="entry name" value="APP_MetAP"/>
    <property type="match status" value="1"/>
</dbReference>
<dbReference type="PANTHER" id="PTHR46112:SF2">
    <property type="entry name" value="XAA-PRO AMINOPEPTIDASE P-RELATED"/>
    <property type="match status" value="1"/>
</dbReference>
<dbReference type="InterPro" id="IPR029149">
    <property type="entry name" value="Creatin/AminoP/Spt16_N"/>
</dbReference>
<dbReference type="PANTHER" id="PTHR46112">
    <property type="entry name" value="AMINOPEPTIDASE"/>
    <property type="match status" value="1"/>
</dbReference>
<dbReference type="EMBL" id="JF429409">
    <property type="protein sequence ID" value="AEQ20408.1"/>
    <property type="molecule type" value="Genomic_DNA"/>
</dbReference>
<accession>G4WVF6</accession>